<dbReference type="OrthoDB" id="164847at2"/>
<reference evidence="1 2" key="1">
    <citation type="submission" date="2018-11" db="EMBL/GenBank/DDBJ databases">
        <title>Genome sequencing and assembly of Clostridium tagluense strain A121.</title>
        <authorList>
            <person name="Murakami T."/>
            <person name="Segawa T."/>
            <person name="Shcherbakova V.A."/>
            <person name="Mori H."/>
            <person name="Yoshimura Y."/>
        </authorList>
    </citation>
    <scope>NUCLEOTIDE SEQUENCE [LARGE SCALE GENOMIC DNA]</scope>
    <source>
        <strain evidence="1 2">A121</strain>
    </source>
</reference>
<dbReference type="Gene3D" id="6.20.120.50">
    <property type="match status" value="1"/>
</dbReference>
<sequence length="70" mass="8021">MKGIIDRFEGNYAVVELQGGKTINIDKRKLPMEAQEGTVIEISKSITIDNEETLKRKKEIEKLTEGLWDE</sequence>
<organism evidence="1 2">
    <name type="scientific">Clostridium tagluense</name>
    <dbReference type="NCBI Taxonomy" id="360422"/>
    <lineage>
        <taxon>Bacteria</taxon>
        <taxon>Bacillati</taxon>
        <taxon>Bacillota</taxon>
        <taxon>Clostridia</taxon>
        <taxon>Eubacteriales</taxon>
        <taxon>Clostridiaceae</taxon>
        <taxon>Clostridium</taxon>
    </lineage>
</organism>
<evidence type="ECO:0000313" key="2">
    <source>
        <dbReference type="Proteomes" id="UP000287872"/>
    </source>
</evidence>
<dbReference type="EMBL" id="BHYK01000004">
    <property type="protein sequence ID" value="GCD09410.1"/>
    <property type="molecule type" value="Genomic_DNA"/>
</dbReference>
<dbReference type="Proteomes" id="UP000287872">
    <property type="component" value="Unassembled WGS sequence"/>
</dbReference>
<dbReference type="InterPro" id="IPR021377">
    <property type="entry name" value="DUF3006"/>
</dbReference>
<gene>
    <name evidence="1" type="ORF">Ctaglu_10330</name>
</gene>
<accession>A0A401UIN7</accession>
<proteinExistence type="predicted"/>
<dbReference type="Pfam" id="PF11213">
    <property type="entry name" value="DUF3006"/>
    <property type="match status" value="1"/>
</dbReference>
<comment type="caution">
    <text evidence="1">The sequence shown here is derived from an EMBL/GenBank/DDBJ whole genome shotgun (WGS) entry which is preliminary data.</text>
</comment>
<dbReference type="AlphaFoldDB" id="A0A401UIN7"/>
<protein>
    <submittedName>
        <fullName evidence="1">Uncharacterized protein</fullName>
    </submittedName>
</protein>
<evidence type="ECO:0000313" key="1">
    <source>
        <dbReference type="EMBL" id="GCD09410.1"/>
    </source>
</evidence>
<dbReference type="RefSeq" id="WP_124998787.1">
    <property type="nucleotide sequence ID" value="NZ_BHYK01000004.1"/>
</dbReference>
<name>A0A401UIN7_9CLOT</name>
<keyword evidence="2" id="KW-1185">Reference proteome</keyword>